<protein>
    <submittedName>
        <fullName evidence="3">SLATT domain-containing protein</fullName>
    </submittedName>
</protein>
<dbReference type="NCBIfam" id="NF033633">
    <property type="entry name" value="SLATT_2"/>
    <property type="match status" value="1"/>
</dbReference>
<organism evidence="3 4">
    <name type="scientific">Nocardia aurea</name>
    <dbReference type="NCBI Taxonomy" id="2144174"/>
    <lineage>
        <taxon>Bacteria</taxon>
        <taxon>Bacillati</taxon>
        <taxon>Actinomycetota</taxon>
        <taxon>Actinomycetes</taxon>
        <taxon>Mycobacteriales</taxon>
        <taxon>Nocardiaceae</taxon>
        <taxon>Nocardia</taxon>
    </lineage>
</organism>
<keyword evidence="1" id="KW-0472">Membrane</keyword>
<dbReference type="Pfam" id="PF18183">
    <property type="entry name" value="SLATT_2"/>
    <property type="match status" value="1"/>
</dbReference>
<sequence>MTEHRLSIGGDRLQDLGVPPSLDLRSADWSSTDETLAWLFQRVETYAMDARDWYSRDRRIKQRTSLALTAAMLFLGLLGILVPLMTTAGIDAVDPSWGYVLLACAAGCSAVDRFFGISTAWRRDIRSVHAINAMICDLQLEWASMSRASANSNGEIDRRMGLLRDFSYRVNEVIIRETNTWATNLPIPAEARGGRSDRRHT</sequence>
<name>A0ABV3FTA4_9NOCA</name>
<evidence type="ECO:0000259" key="2">
    <source>
        <dbReference type="Pfam" id="PF18183"/>
    </source>
</evidence>
<evidence type="ECO:0000313" key="4">
    <source>
        <dbReference type="Proteomes" id="UP001551695"/>
    </source>
</evidence>
<keyword evidence="1" id="KW-0812">Transmembrane</keyword>
<feature type="transmembrane region" description="Helical" evidence="1">
    <location>
        <begin position="97"/>
        <end position="116"/>
    </location>
</feature>
<dbReference type="InterPro" id="IPR040688">
    <property type="entry name" value="SLATT_2"/>
</dbReference>
<dbReference type="NCBIfam" id="NF033634">
    <property type="entry name" value="SLATT_1"/>
    <property type="match status" value="1"/>
</dbReference>
<keyword evidence="4" id="KW-1185">Reference proteome</keyword>
<reference evidence="3 4" key="1">
    <citation type="submission" date="2024-06" db="EMBL/GenBank/DDBJ databases">
        <title>The Natural Products Discovery Center: Release of the First 8490 Sequenced Strains for Exploring Actinobacteria Biosynthetic Diversity.</title>
        <authorList>
            <person name="Kalkreuter E."/>
            <person name="Kautsar S.A."/>
            <person name="Yang D."/>
            <person name="Bader C.D."/>
            <person name="Teijaro C.N."/>
            <person name="Fluegel L."/>
            <person name="Davis C.M."/>
            <person name="Simpson J.R."/>
            <person name="Lauterbach L."/>
            <person name="Steele A.D."/>
            <person name="Gui C."/>
            <person name="Meng S."/>
            <person name="Li G."/>
            <person name="Viehrig K."/>
            <person name="Ye F."/>
            <person name="Su P."/>
            <person name="Kiefer A.F."/>
            <person name="Nichols A."/>
            <person name="Cepeda A.J."/>
            <person name="Yan W."/>
            <person name="Fan B."/>
            <person name="Jiang Y."/>
            <person name="Adhikari A."/>
            <person name="Zheng C.-J."/>
            <person name="Schuster L."/>
            <person name="Cowan T.M."/>
            <person name="Smanski M.J."/>
            <person name="Chevrette M.G."/>
            <person name="De Carvalho L.P.S."/>
            <person name="Shen B."/>
        </authorList>
    </citation>
    <scope>NUCLEOTIDE SEQUENCE [LARGE SCALE GENOMIC DNA]</scope>
    <source>
        <strain evidence="3 4">NPDC050403</strain>
    </source>
</reference>
<feature type="domain" description="SMODS and SLOG-associating 2TM effector" evidence="2">
    <location>
        <begin position="26"/>
        <end position="184"/>
    </location>
</feature>
<comment type="caution">
    <text evidence="3">The sequence shown here is derived from an EMBL/GenBank/DDBJ whole genome shotgun (WGS) entry which is preliminary data.</text>
</comment>
<accession>A0ABV3FTA4</accession>
<dbReference type="Proteomes" id="UP001551695">
    <property type="component" value="Unassembled WGS sequence"/>
</dbReference>
<gene>
    <name evidence="3" type="ORF">AB0I48_13970</name>
</gene>
<keyword evidence="1" id="KW-1133">Transmembrane helix</keyword>
<feature type="transmembrane region" description="Helical" evidence="1">
    <location>
        <begin position="66"/>
        <end position="85"/>
    </location>
</feature>
<dbReference type="EMBL" id="JBFAKC010000005">
    <property type="protein sequence ID" value="MEV0708667.1"/>
    <property type="molecule type" value="Genomic_DNA"/>
</dbReference>
<dbReference type="RefSeq" id="WP_109530288.1">
    <property type="nucleotide sequence ID" value="NZ_JBEXKW010000096.1"/>
</dbReference>
<proteinExistence type="predicted"/>
<evidence type="ECO:0000256" key="1">
    <source>
        <dbReference type="SAM" id="Phobius"/>
    </source>
</evidence>
<evidence type="ECO:0000313" key="3">
    <source>
        <dbReference type="EMBL" id="MEV0708667.1"/>
    </source>
</evidence>